<keyword evidence="1" id="KW-0479">Metal-binding</keyword>
<keyword evidence="1" id="KW-0863">Zinc-finger</keyword>
<gene>
    <name evidence="4" type="ORF">EGW08_014561</name>
</gene>
<dbReference type="OrthoDB" id="6262013at2759"/>
<keyword evidence="5" id="KW-1185">Reference proteome</keyword>
<dbReference type="Gene3D" id="4.10.60.10">
    <property type="entry name" value="Zinc finger, CCHC-type"/>
    <property type="match status" value="1"/>
</dbReference>
<dbReference type="InterPro" id="IPR001878">
    <property type="entry name" value="Znf_CCHC"/>
</dbReference>
<proteinExistence type="predicted"/>
<feature type="coiled-coil region" evidence="2">
    <location>
        <begin position="108"/>
        <end position="149"/>
    </location>
</feature>
<dbReference type="EMBL" id="RQTK01000561">
    <property type="protein sequence ID" value="RUS77664.1"/>
    <property type="molecule type" value="Genomic_DNA"/>
</dbReference>
<reference evidence="4 5" key="1">
    <citation type="submission" date="2019-01" db="EMBL/GenBank/DDBJ databases">
        <title>A draft genome assembly of the solar-powered sea slug Elysia chlorotica.</title>
        <authorList>
            <person name="Cai H."/>
            <person name="Li Q."/>
            <person name="Fang X."/>
            <person name="Li J."/>
            <person name="Curtis N.E."/>
            <person name="Altenburger A."/>
            <person name="Shibata T."/>
            <person name="Feng M."/>
            <person name="Maeda T."/>
            <person name="Schwartz J.A."/>
            <person name="Shigenobu S."/>
            <person name="Lundholm N."/>
            <person name="Nishiyama T."/>
            <person name="Yang H."/>
            <person name="Hasebe M."/>
            <person name="Li S."/>
            <person name="Pierce S.K."/>
            <person name="Wang J."/>
        </authorList>
    </citation>
    <scope>NUCLEOTIDE SEQUENCE [LARGE SCALE GENOMIC DNA]</scope>
    <source>
        <strain evidence="4">EC2010</strain>
        <tissue evidence="4">Whole organism of an adult</tissue>
    </source>
</reference>
<name>A0A3S0ZFH9_ELYCH</name>
<comment type="caution">
    <text evidence="4">The sequence shown here is derived from an EMBL/GenBank/DDBJ whole genome shotgun (WGS) entry which is preliminary data.</text>
</comment>
<evidence type="ECO:0000256" key="2">
    <source>
        <dbReference type="SAM" id="Coils"/>
    </source>
</evidence>
<dbReference type="GO" id="GO:0008270">
    <property type="term" value="F:zinc ion binding"/>
    <property type="evidence" value="ECO:0007669"/>
    <property type="project" value="UniProtKB-KW"/>
</dbReference>
<sequence>MAEQKAAQIIQVRSRESFVHRFHGDGGPREVEIFEEEIRHAWADEPSITEAQKVALVRKYLGCSVKDELACYPAKFTAEPEALLATLRRAYDSNTNRGTKLQDRTITELEVEERLSRVEENEEKIKKNVEEIRKKMEETKVENQEMFKKILQKLEEPTQTKANRNDRQRMPASIGSDACFICGRRDHFARECRENTTSGRRQGNDRPRQ</sequence>
<feature type="domain" description="CCHC-type" evidence="3">
    <location>
        <begin position="179"/>
        <end position="194"/>
    </location>
</feature>
<organism evidence="4 5">
    <name type="scientific">Elysia chlorotica</name>
    <name type="common">Eastern emerald elysia</name>
    <name type="synonym">Sea slug</name>
    <dbReference type="NCBI Taxonomy" id="188477"/>
    <lineage>
        <taxon>Eukaryota</taxon>
        <taxon>Metazoa</taxon>
        <taxon>Spiralia</taxon>
        <taxon>Lophotrochozoa</taxon>
        <taxon>Mollusca</taxon>
        <taxon>Gastropoda</taxon>
        <taxon>Heterobranchia</taxon>
        <taxon>Euthyneura</taxon>
        <taxon>Panpulmonata</taxon>
        <taxon>Sacoglossa</taxon>
        <taxon>Placobranchoidea</taxon>
        <taxon>Plakobranchidae</taxon>
        <taxon>Elysia</taxon>
    </lineage>
</organism>
<dbReference type="InterPro" id="IPR036875">
    <property type="entry name" value="Znf_CCHC_sf"/>
</dbReference>
<dbReference type="PROSITE" id="PS50158">
    <property type="entry name" value="ZF_CCHC"/>
    <property type="match status" value="1"/>
</dbReference>
<accession>A0A3S0ZFH9</accession>
<dbReference type="SMART" id="SM00343">
    <property type="entry name" value="ZnF_C2HC"/>
    <property type="match status" value="1"/>
</dbReference>
<evidence type="ECO:0000256" key="1">
    <source>
        <dbReference type="PROSITE-ProRule" id="PRU00047"/>
    </source>
</evidence>
<evidence type="ECO:0000259" key="3">
    <source>
        <dbReference type="PROSITE" id="PS50158"/>
    </source>
</evidence>
<evidence type="ECO:0000313" key="5">
    <source>
        <dbReference type="Proteomes" id="UP000271974"/>
    </source>
</evidence>
<dbReference type="AlphaFoldDB" id="A0A3S0ZFH9"/>
<keyword evidence="1" id="KW-0862">Zinc</keyword>
<dbReference type="Proteomes" id="UP000271974">
    <property type="component" value="Unassembled WGS sequence"/>
</dbReference>
<protein>
    <recommendedName>
        <fullName evidence="3">CCHC-type domain-containing protein</fullName>
    </recommendedName>
</protein>
<keyword evidence="2" id="KW-0175">Coiled coil</keyword>
<evidence type="ECO:0000313" key="4">
    <source>
        <dbReference type="EMBL" id="RUS77664.1"/>
    </source>
</evidence>
<dbReference type="SUPFAM" id="SSF57756">
    <property type="entry name" value="Retrovirus zinc finger-like domains"/>
    <property type="match status" value="1"/>
</dbReference>
<dbReference type="Pfam" id="PF00098">
    <property type="entry name" value="zf-CCHC"/>
    <property type="match status" value="1"/>
</dbReference>
<dbReference type="GO" id="GO:0003676">
    <property type="term" value="F:nucleic acid binding"/>
    <property type="evidence" value="ECO:0007669"/>
    <property type="project" value="InterPro"/>
</dbReference>